<dbReference type="NCBIfam" id="NF003454">
    <property type="entry name" value="PRK05035.1"/>
    <property type="match status" value="1"/>
</dbReference>
<feature type="binding site" evidence="8">
    <location>
        <position position="374"/>
    </location>
    <ligand>
        <name>[4Fe-4S] cluster</name>
        <dbReference type="ChEBI" id="CHEBI:49883"/>
        <label>1</label>
    </ligand>
</feature>
<dbReference type="RefSeq" id="WP_166271339.1">
    <property type="nucleotide sequence ID" value="NZ_CP048029.1"/>
</dbReference>
<dbReference type="NCBIfam" id="TIGR01945">
    <property type="entry name" value="rnfC"/>
    <property type="match status" value="1"/>
</dbReference>
<dbReference type="InterPro" id="IPR017896">
    <property type="entry name" value="4Fe4S_Fe-S-bd"/>
</dbReference>
<dbReference type="GO" id="GO:0051539">
    <property type="term" value="F:4 iron, 4 sulfur cluster binding"/>
    <property type="evidence" value="ECO:0007669"/>
    <property type="project" value="UniProtKB-KW"/>
</dbReference>
<evidence type="ECO:0000256" key="5">
    <source>
        <dbReference type="ARBA" id="ARBA00022982"/>
    </source>
</evidence>
<dbReference type="Gene3D" id="3.30.70.3270">
    <property type="match status" value="1"/>
</dbReference>
<comment type="similarity">
    <text evidence="8">Belongs to the 4Fe4S bacterial-type ferredoxin family. RnfC subfamily.</text>
</comment>
<feature type="binding site" evidence="8">
    <location>
        <position position="423"/>
    </location>
    <ligand>
        <name>[4Fe-4S] cluster</name>
        <dbReference type="ChEBI" id="CHEBI:49883"/>
        <label>1</label>
    </ligand>
</feature>
<sequence length="504" mass="52769">MGLMEKFLALIEATHWGVHPHDHKRPAADAPLRCLPLPERLFVPLQQHIGAAARPIVLAGQKVKKGQLIAEAQGATSAAIHAPTSGTVAAIRDVTAPHPSGLPVAAIIIEADGEDAWIETEPVDPFTLSAQEITQRIAAAGVVGLGGATFPSALKLGLALKAKIHTLILNGGECEPYLSCDDRLMRDAAPEIVTGIRLMMRATGARRALVGIEDNKPEAIAAMREAARPWHEIGVRPVPSRYPMGSEKHLFSTLTGQEVPADGRTTDLGVLVHNVGTAYAVYEALGKGRPLVERIVTVNGGAIAFPGNIRVPVGALVEEVLAFARLKAAPARLVMGGPMMGSLLPHARVPVVKGTSGVLALTAAETAAHEAGPCIRCSSCVRACPVGLLPLEMSARIAAGALSAAVDLGLKDCIACGCCAYVCPSHIPLVQYFNHAKGELAAQARAQLRNEAAKRLASLRAERLEREAKEKAEAAARRKAERMAQKAAEAAAAVGKAAESETTA</sequence>
<dbReference type="EMBL" id="CP048029">
    <property type="protein sequence ID" value="QIK38546.1"/>
    <property type="molecule type" value="Genomic_DNA"/>
</dbReference>
<feature type="binding site" evidence="8">
    <location>
        <position position="377"/>
    </location>
    <ligand>
        <name>[4Fe-4S] cluster</name>
        <dbReference type="ChEBI" id="CHEBI:49883"/>
        <label>1</label>
    </ligand>
</feature>
<dbReference type="GO" id="GO:0005886">
    <property type="term" value="C:plasma membrane"/>
    <property type="evidence" value="ECO:0007669"/>
    <property type="project" value="UniProtKB-SubCell"/>
</dbReference>
<dbReference type="InterPro" id="IPR010208">
    <property type="entry name" value="Ion_transpt_RnfC/RsxC"/>
</dbReference>
<keyword evidence="4 8" id="KW-0677">Repeat</keyword>
<dbReference type="Pfam" id="PF12838">
    <property type="entry name" value="Fer4_7"/>
    <property type="match status" value="1"/>
</dbReference>
<feature type="binding site" evidence="8">
    <location>
        <position position="380"/>
    </location>
    <ligand>
        <name>[4Fe-4S] cluster</name>
        <dbReference type="ChEBI" id="CHEBI:49883"/>
        <label>1</label>
    </ligand>
</feature>
<feature type="binding site" evidence="8">
    <location>
        <position position="419"/>
    </location>
    <ligand>
        <name>[4Fe-4S] cluster</name>
        <dbReference type="ChEBI" id="CHEBI:49883"/>
        <label>2</label>
    </ligand>
</feature>
<keyword evidence="5 8" id="KW-0249">Electron transport</keyword>
<dbReference type="InterPro" id="IPR026902">
    <property type="entry name" value="RnfC_N"/>
</dbReference>
<feature type="domain" description="4Fe-4S ferredoxin-type" evidence="10">
    <location>
        <begin position="402"/>
        <end position="433"/>
    </location>
</feature>
<dbReference type="SUPFAM" id="SSF142019">
    <property type="entry name" value="Nqo1 FMN-binding domain-like"/>
    <property type="match status" value="1"/>
</dbReference>
<dbReference type="GO" id="GO:0022900">
    <property type="term" value="P:electron transport chain"/>
    <property type="evidence" value="ECO:0007669"/>
    <property type="project" value="UniProtKB-UniRule"/>
</dbReference>
<keyword evidence="12" id="KW-1185">Reference proteome</keyword>
<comment type="subunit">
    <text evidence="8">The complex is composed of six subunits: RnfA, RnfB, RnfC, RnfD, RnfE and RnfG.</text>
</comment>
<feature type="binding site" evidence="8">
    <location>
        <position position="384"/>
    </location>
    <ligand>
        <name>[4Fe-4S] cluster</name>
        <dbReference type="ChEBI" id="CHEBI:49883"/>
        <label>2</label>
    </ligand>
</feature>
<dbReference type="EC" id="7.-.-.-" evidence="8"/>
<name>A0A6G7VF99_9GAMM</name>
<dbReference type="KEGG" id="cjap:GWK36_11755"/>
<feature type="binding site" evidence="8">
    <location>
        <position position="413"/>
    </location>
    <ligand>
        <name>[4Fe-4S] cluster</name>
        <dbReference type="ChEBI" id="CHEBI:49883"/>
        <label>2</label>
    </ligand>
</feature>
<evidence type="ECO:0000256" key="7">
    <source>
        <dbReference type="ARBA" id="ARBA00023014"/>
    </source>
</evidence>
<dbReference type="Gene3D" id="3.40.50.11540">
    <property type="entry name" value="NADH-ubiquinone oxidoreductase 51kDa subunit"/>
    <property type="match status" value="1"/>
</dbReference>
<evidence type="ECO:0000256" key="8">
    <source>
        <dbReference type="HAMAP-Rule" id="MF_00461"/>
    </source>
</evidence>
<keyword evidence="1 8" id="KW-0813">Transport</keyword>
<comment type="cofactor">
    <cofactor evidence="8">
        <name>[4Fe-4S] cluster</name>
        <dbReference type="ChEBI" id="CHEBI:49883"/>
    </cofactor>
    <text evidence="8">Binds 2 [4Fe-4S] clusters per subunit.</text>
</comment>
<keyword evidence="2 8" id="KW-0004">4Fe-4S</keyword>
<keyword evidence="8" id="KW-0472">Membrane</keyword>
<dbReference type="PROSITE" id="PS00198">
    <property type="entry name" value="4FE4S_FER_1"/>
    <property type="match status" value="1"/>
</dbReference>
<dbReference type="Pfam" id="PF01512">
    <property type="entry name" value="Complex1_51K"/>
    <property type="match status" value="1"/>
</dbReference>
<comment type="subcellular location">
    <subcellularLocation>
        <location evidence="8">Cell inner membrane</location>
        <topology evidence="8">Peripheral membrane protein</topology>
    </subcellularLocation>
</comment>
<comment type="function">
    <text evidence="8">Part of a membrane-bound complex that couples electron transfer with translocation of ions across the membrane.</text>
</comment>
<evidence type="ECO:0000256" key="1">
    <source>
        <dbReference type="ARBA" id="ARBA00022448"/>
    </source>
</evidence>
<dbReference type="GO" id="GO:0009055">
    <property type="term" value="F:electron transfer activity"/>
    <property type="evidence" value="ECO:0007669"/>
    <property type="project" value="InterPro"/>
</dbReference>
<evidence type="ECO:0000313" key="12">
    <source>
        <dbReference type="Proteomes" id="UP000502699"/>
    </source>
</evidence>
<evidence type="ECO:0000259" key="10">
    <source>
        <dbReference type="PROSITE" id="PS51379"/>
    </source>
</evidence>
<protein>
    <recommendedName>
        <fullName evidence="8">Ion-translocating oxidoreductase complex subunit C</fullName>
        <ecNumber evidence="8">7.-.-.-</ecNumber>
    </recommendedName>
    <alternativeName>
        <fullName evidence="8">Rnf electron transport complex subunit C</fullName>
    </alternativeName>
</protein>
<dbReference type="PANTHER" id="PTHR43034">
    <property type="entry name" value="ION-TRANSLOCATING OXIDOREDUCTASE COMPLEX SUBUNIT C"/>
    <property type="match status" value="1"/>
</dbReference>
<keyword evidence="3 8" id="KW-0479">Metal-binding</keyword>
<keyword evidence="8" id="KW-1003">Cell membrane</keyword>
<dbReference type="InterPro" id="IPR037225">
    <property type="entry name" value="Nuo51_FMN-bd_sf"/>
</dbReference>
<keyword evidence="8" id="KW-1278">Translocase</keyword>
<keyword evidence="8" id="KW-0997">Cell inner membrane</keyword>
<evidence type="ECO:0000313" key="11">
    <source>
        <dbReference type="EMBL" id="QIK38546.1"/>
    </source>
</evidence>
<accession>A0A6G7VF99</accession>
<dbReference type="PANTHER" id="PTHR43034:SF2">
    <property type="entry name" value="ION-TRANSLOCATING OXIDOREDUCTASE COMPLEX SUBUNIT C"/>
    <property type="match status" value="1"/>
</dbReference>
<keyword evidence="9" id="KW-0175">Coiled coil</keyword>
<dbReference type="SUPFAM" id="SSF46548">
    <property type="entry name" value="alpha-helical ferredoxin"/>
    <property type="match status" value="1"/>
</dbReference>
<gene>
    <name evidence="11" type="primary">rsxC</name>
    <name evidence="8" type="synonym">rnfC</name>
    <name evidence="11" type="ORF">GWK36_11755</name>
</gene>
<dbReference type="AlphaFoldDB" id="A0A6G7VF99"/>
<dbReference type="Proteomes" id="UP000502699">
    <property type="component" value="Chromosome"/>
</dbReference>
<keyword evidence="6 8" id="KW-0408">Iron</keyword>
<feature type="binding site" evidence="8">
    <location>
        <position position="416"/>
    </location>
    <ligand>
        <name>[4Fe-4S] cluster</name>
        <dbReference type="ChEBI" id="CHEBI:49883"/>
        <label>2</label>
    </ligand>
</feature>
<keyword evidence="7 8" id="KW-0411">Iron-sulfur</keyword>
<evidence type="ECO:0000256" key="9">
    <source>
        <dbReference type="SAM" id="Coils"/>
    </source>
</evidence>
<feature type="domain" description="4Fe-4S ferredoxin-type" evidence="10">
    <location>
        <begin position="365"/>
        <end position="394"/>
    </location>
</feature>
<evidence type="ECO:0000256" key="6">
    <source>
        <dbReference type="ARBA" id="ARBA00023004"/>
    </source>
</evidence>
<proteinExistence type="inferred from homology"/>
<evidence type="ECO:0000256" key="3">
    <source>
        <dbReference type="ARBA" id="ARBA00022723"/>
    </source>
</evidence>
<dbReference type="InterPro" id="IPR017900">
    <property type="entry name" value="4Fe4S_Fe_S_CS"/>
</dbReference>
<dbReference type="HAMAP" id="MF_00461">
    <property type="entry name" value="RsxC_RnfC"/>
    <property type="match status" value="1"/>
</dbReference>
<evidence type="ECO:0000256" key="4">
    <source>
        <dbReference type="ARBA" id="ARBA00022737"/>
    </source>
</evidence>
<feature type="coiled-coil region" evidence="9">
    <location>
        <begin position="454"/>
        <end position="489"/>
    </location>
</feature>
<dbReference type="PROSITE" id="PS51379">
    <property type="entry name" value="4FE4S_FER_2"/>
    <property type="match status" value="2"/>
</dbReference>
<organism evidence="11 12">
    <name type="scientific">Caldichromatium japonicum</name>
    <dbReference type="NCBI Taxonomy" id="2699430"/>
    <lineage>
        <taxon>Bacteria</taxon>
        <taxon>Pseudomonadati</taxon>
        <taxon>Pseudomonadota</taxon>
        <taxon>Gammaproteobacteria</taxon>
        <taxon>Chromatiales</taxon>
        <taxon>Chromatiaceae</taxon>
        <taxon>Caldichromatium</taxon>
    </lineage>
</organism>
<reference evidence="12" key="1">
    <citation type="submission" date="2020-01" db="EMBL/GenBank/DDBJ databases">
        <title>Caldichromatium gen. nov., sp. nov., a thermophilic purple sulfur bacterium member of the family Chromatiaceae isolated from Nakabusa hot spring, Japan.</title>
        <authorList>
            <person name="Saini M.K."/>
            <person name="Hanada S."/>
            <person name="Tank M."/>
        </authorList>
    </citation>
    <scope>NUCLEOTIDE SEQUENCE [LARGE SCALE GENOMIC DNA]</scope>
    <source>
        <strain evidence="12">No.7</strain>
    </source>
</reference>
<dbReference type="Pfam" id="PF13375">
    <property type="entry name" value="RnfC_N"/>
    <property type="match status" value="1"/>
</dbReference>
<evidence type="ECO:0000256" key="2">
    <source>
        <dbReference type="ARBA" id="ARBA00022485"/>
    </source>
</evidence>
<dbReference type="InterPro" id="IPR011538">
    <property type="entry name" value="Nuo51_FMN-bd"/>
</dbReference>
<dbReference type="GO" id="GO:0046872">
    <property type="term" value="F:metal ion binding"/>
    <property type="evidence" value="ECO:0007669"/>
    <property type="project" value="UniProtKB-KW"/>
</dbReference>